<dbReference type="GO" id="GO:0050518">
    <property type="term" value="F:2-C-methyl-D-erythritol 4-phosphate cytidylyltransferase activity"/>
    <property type="evidence" value="ECO:0007669"/>
    <property type="project" value="UniProtKB-ARBA"/>
</dbReference>
<dbReference type="GO" id="GO:0008299">
    <property type="term" value="P:isoprenoid biosynthetic process"/>
    <property type="evidence" value="ECO:0007669"/>
    <property type="project" value="InterPro"/>
</dbReference>
<sequence length="385" mass="42719">MDFSVCVVLPASGTGERLAKKPPKQYSLLLDKPIVLHTLSAFHRISWISHIVITVSAEYEDYVKDLIIENDLHKVTVTLGAPTRHRSIFNGIKAVGTVCENPDIVVIHDVVRVFVEEDTVQKVALAAKTYGAAGVTRPLVSTVISTDSDGLLEKSLDRSKYMASEMPQAFQFSIISQAYEKATDFDFDYGTECLLLAMKYTGTKAKLISGTDNLWKVTYPKDLYAADGIMKEKLLTVCVQCEGDASVRNKIEEKCRTKNLKVCADLEYTAVNNVFCYAALDKNKICVVQENTQIVLSVSKSSSSVPLIKPVSVHVFRDSHASMKQYCDLVTTFHSVARKFGKDDILMYAILDQTCNEVDSLSDMVATILWERNEALNGQVFLISA</sequence>
<dbReference type="GO" id="GO:0047349">
    <property type="term" value="F:D-ribitol-5-phosphate cytidylyltransferase activity"/>
    <property type="evidence" value="ECO:0007669"/>
    <property type="project" value="TreeGrafter"/>
</dbReference>
<dbReference type="GO" id="GO:0005829">
    <property type="term" value="C:cytosol"/>
    <property type="evidence" value="ECO:0007669"/>
    <property type="project" value="TreeGrafter"/>
</dbReference>
<proteinExistence type="inferred from homology"/>
<comment type="caution">
    <text evidence="5">The sequence shown here is derived from an EMBL/GenBank/DDBJ whole genome shotgun (WGS) entry which is preliminary data.</text>
</comment>
<dbReference type="AlphaFoldDB" id="A0AAE0VPM6"/>
<keyword evidence="6" id="KW-1185">Reference proteome</keyword>
<dbReference type="PANTHER" id="PTHR43015">
    <property type="entry name" value="D-RIBITOL-5-PHOSPHATE CYTIDYLYLTRANSFERASE"/>
    <property type="match status" value="1"/>
</dbReference>
<organism evidence="5 6">
    <name type="scientific">Potamilus streckersoni</name>
    <dbReference type="NCBI Taxonomy" id="2493646"/>
    <lineage>
        <taxon>Eukaryota</taxon>
        <taxon>Metazoa</taxon>
        <taxon>Spiralia</taxon>
        <taxon>Lophotrochozoa</taxon>
        <taxon>Mollusca</taxon>
        <taxon>Bivalvia</taxon>
        <taxon>Autobranchia</taxon>
        <taxon>Heteroconchia</taxon>
        <taxon>Palaeoheterodonta</taxon>
        <taxon>Unionida</taxon>
        <taxon>Unionoidea</taxon>
        <taxon>Unionidae</taxon>
        <taxon>Ambleminae</taxon>
        <taxon>Lampsilini</taxon>
        <taxon>Potamilus</taxon>
    </lineage>
</organism>
<evidence type="ECO:0000256" key="2">
    <source>
        <dbReference type="ARBA" id="ARBA00022679"/>
    </source>
</evidence>
<name>A0AAE0VPM6_9BIVA</name>
<dbReference type="InterPro" id="IPR029044">
    <property type="entry name" value="Nucleotide-diphossugar_trans"/>
</dbReference>
<dbReference type="Gene3D" id="3.90.550.10">
    <property type="entry name" value="Spore Coat Polysaccharide Biosynthesis Protein SpsA, Chain A"/>
    <property type="match status" value="1"/>
</dbReference>
<dbReference type="PANTHER" id="PTHR43015:SF1">
    <property type="entry name" value="D-RIBITOL-5-PHOSPHATE CYTIDYLYLTRANSFERASE"/>
    <property type="match status" value="1"/>
</dbReference>
<dbReference type="SUPFAM" id="SSF53448">
    <property type="entry name" value="Nucleotide-diphospho-sugar transferases"/>
    <property type="match status" value="1"/>
</dbReference>
<accession>A0AAE0VPM6</accession>
<dbReference type="FunFam" id="3.90.550.10:FF:000003">
    <property type="entry name" value="2-C-methyl-D-erythritol 4-phosphate cytidylyltransferase"/>
    <property type="match status" value="1"/>
</dbReference>
<reference evidence="5" key="3">
    <citation type="submission" date="2023-05" db="EMBL/GenBank/DDBJ databases">
        <authorList>
            <person name="Smith C.H."/>
        </authorList>
    </citation>
    <scope>NUCLEOTIDE SEQUENCE</scope>
    <source>
        <strain evidence="5">CHS0354</strain>
        <tissue evidence="5">Mantle</tissue>
    </source>
</reference>
<dbReference type="Proteomes" id="UP001195483">
    <property type="component" value="Unassembled WGS sequence"/>
</dbReference>
<comment type="similarity">
    <text evidence="1">Belongs to the IspD/TarI cytidylyltransferase family. IspD subfamily.</text>
</comment>
<evidence type="ECO:0000256" key="4">
    <source>
        <dbReference type="ARBA" id="ARBA00069967"/>
    </source>
</evidence>
<dbReference type="CDD" id="cd02516">
    <property type="entry name" value="CDP-ME_synthetase"/>
    <property type="match status" value="1"/>
</dbReference>
<reference evidence="5" key="1">
    <citation type="journal article" date="2021" name="Genome Biol. Evol.">
        <title>A High-Quality Reference Genome for a Parasitic Bivalve with Doubly Uniparental Inheritance (Bivalvia: Unionida).</title>
        <authorList>
            <person name="Smith C.H."/>
        </authorList>
    </citation>
    <scope>NUCLEOTIDE SEQUENCE</scope>
    <source>
        <strain evidence="5">CHS0354</strain>
    </source>
</reference>
<gene>
    <name evidence="5" type="ORF">CHS0354_023257</name>
</gene>
<keyword evidence="3" id="KW-0548">Nucleotidyltransferase</keyword>
<protein>
    <recommendedName>
        <fullName evidence="4">2-C-methyl-D-erythritol 4-phosphate cytidylyltransferase, chloroplastic</fullName>
    </recommendedName>
</protein>
<reference evidence="5" key="2">
    <citation type="journal article" date="2021" name="Genome Biol. Evol.">
        <title>Developing a high-quality reference genome for a parasitic bivalve with doubly uniparental inheritance (Bivalvia: Unionida).</title>
        <authorList>
            <person name="Smith C.H."/>
        </authorList>
    </citation>
    <scope>NUCLEOTIDE SEQUENCE</scope>
    <source>
        <strain evidence="5">CHS0354</strain>
        <tissue evidence="5">Mantle</tissue>
    </source>
</reference>
<dbReference type="PROSITE" id="PS01295">
    <property type="entry name" value="ISPD"/>
    <property type="match status" value="1"/>
</dbReference>
<evidence type="ECO:0000313" key="6">
    <source>
        <dbReference type="Proteomes" id="UP001195483"/>
    </source>
</evidence>
<keyword evidence="2" id="KW-0808">Transferase</keyword>
<dbReference type="GO" id="GO:0035269">
    <property type="term" value="P:protein O-linked glycosylation via mannose"/>
    <property type="evidence" value="ECO:0007669"/>
    <property type="project" value="TreeGrafter"/>
</dbReference>
<dbReference type="Pfam" id="PF01128">
    <property type="entry name" value="IspD"/>
    <property type="match status" value="1"/>
</dbReference>
<dbReference type="InterPro" id="IPR034683">
    <property type="entry name" value="IspD/TarI"/>
</dbReference>
<dbReference type="EMBL" id="JAEAOA010001407">
    <property type="protein sequence ID" value="KAK3584415.1"/>
    <property type="molecule type" value="Genomic_DNA"/>
</dbReference>
<dbReference type="InterPro" id="IPR018294">
    <property type="entry name" value="ISPD_synthase_CS"/>
</dbReference>
<evidence type="ECO:0000313" key="5">
    <source>
        <dbReference type="EMBL" id="KAK3584415.1"/>
    </source>
</evidence>
<evidence type="ECO:0000256" key="1">
    <source>
        <dbReference type="ARBA" id="ARBA00009789"/>
    </source>
</evidence>
<evidence type="ECO:0000256" key="3">
    <source>
        <dbReference type="ARBA" id="ARBA00022695"/>
    </source>
</evidence>